<evidence type="ECO:0000313" key="2">
    <source>
        <dbReference type="Proteomes" id="UP001589818"/>
    </source>
</evidence>
<keyword evidence="2" id="KW-1185">Reference proteome</keyword>
<reference evidence="1 2" key="1">
    <citation type="submission" date="2024-09" db="EMBL/GenBank/DDBJ databases">
        <authorList>
            <person name="Sun Q."/>
            <person name="Mori K."/>
        </authorList>
    </citation>
    <scope>NUCLEOTIDE SEQUENCE [LARGE SCALE GENOMIC DNA]</scope>
    <source>
        <strain evidence="1 2">CCM 4839</strain>
    </source>
</reference>
<accession>A0ABV6JPI2</accession>
<protein>
    <submittedName>
        <fullName evidence="1">Uncharacterized protein</fullName>
    </submittedName>
</protein>
<evidence type="ECO:0000313" key="1">
    <source>
        <dbReference type="EMBL" id="MFC0396448.1"/>
    </source>
</evidence>
<proteinExistence type="predicted"/>
<dbReference type="Proteomes" id="UP001589818">
    <property type="component" value="Unassembled WGS sequence"/>
</dbReference>
<name>A0ABV6JPI2_9BACL</name>
<sequence>MKKTVLFITELETRRTNQALFTNEEKGRLDVTTMAVGEEGGDIYTTMAIGEEGGC</sequence>
<comment type="caution">
    <text evidence="1">The sequence shown here is derived from an EMBL/GenBank/DDBJ whole genome shotgun (WGS) entry which is preliminary data.</text>
</comment>
<dbReference type="EMBL" id="JBHLVF010000059">
    <property type="protein sequence ID" value="MFC0396448.1"/>
    <property type="molecule type" value="Genomic_DNA"/>
</dbReference>
<dbReference type="RefSeq" id="WP_204821974.1">
    <property type="nucleotide sequence ID" value="NZ_JANHOF010000017.1"/>
</dbReference>
<organism evidence="1 2">
    <name type="scientific">Paenibacillus mendelii</name>
    <dbReference type="NCBI Taxonomy" id="206163"/>
    <lineage>
        <taxon>Bacteria</taxon>
        <taxon>Bacillati</taxon>
        <taxon>Bacillota</taxon>
        <taxon>Bacilli</taxon>
        <taxon>Bacillales</taxon>
        <taxon>Paenibacillaceae</taxon>
        <taxon>Paenibacillus</taxon>
    </lineage>
</organism>
<gene>
    <name evidence="1" type="ORF">ACFFJ8_34480</name>
</gene>